<dbReference type="Proteomes" id="UP000604825">
    <property type="component" value="Unassembled WGS sequence"/>
</dbReference>
<sequence>MQLDDDEQASAGAIKDRGTELGDKPGEAGMATQPAGSPSAAASTAAVQRGVHSAKRADPPQVLVIEINS</sequence>
<keyword evidence="3" id="KW-1185">Reference proteome</keyword>
<feature type="region of interest" description="Disordered" evidence="1">
    <location>
        <begin position="1"/>
        <end position="69"/>
    </location>
</feature>
<gene>
    <name evidence="2" type="ORF">NCGR_LOCUS3649</name>
</gene>
<evidence type="ECO:0000313" key="3">
    <source>
        <dbReference type="Proteomes" id="UP000604825"/>
    </source>
</evidence>
<evidence type="ECO:0000313" key="2">
    <source>
        <dbReference type="EMBL" id="CAD6205881.1"/>
    </source>
</evidence>
<evidence type="ECO:0000256" key="1">
    <source>
        <dbReference type="SAM" id="MobiDB-lite"/>
    </source>
</evidence>
<dbReference type="AlphaFoldDB" id="A0A811MK12"/>
<organism evidence="2 3">
    <name type="scientific">Miscanthus lutarioriparius</name>
    <dbReference type="NCBI Taxonomy" id="422564"/>
    <lineage>
        <taxon>Eukaryota</taxon>
        <taxon>Viridiplantae</taxon>
        <taxon>Streptophyta</taxon>
        <taxon>Embryophyta</taxon>
        <taxon>Tracheophyta</taxon>
        <taxon>Spermatophyta</taxon>
        <taxon>Magnoliopsida</taxon>
        <taxon>Liliopsida</taxon>
        <taxon>Poales</taxon>
        <taxon>Poaceae</taxon>
        <taxon>PACMAD clade</taxon>
        <taxon>Panicoideae</taxon>
        <taxon>Andropogonodae</taxon>
        <taxon>Andropogoneae</taxon>
        <taxon>Saccharinae</taxon>
        <taxon>Miscanthus</taxon>
    </lineage>
</organism>
<feature type="compositionally biased region" description="Low complexity" evidence="1">
    <location>
        <begin position="31"/>
        <end position="51"/>
    </location>
</feature>
<protein>
    <submittedName>
        <fullName evidence="2">Uncharacterized protein</fullName>
    </submittedName>
</protein>
<accession>A0A811MK12</accession>
<dbReference type="EMBL" id="CAJGYO010000001">
    <property type="protein sequence ID" value="CAD6205881.1"/>
    <property type="molecule type" value="Genomic_DNA"/>
</dbReference>
<comment type="caution">
    <text evidence="2">The sequence shown here is derived from an EMBL/GenBank/DDBJ whole genome shotgun (WGS) entry which is preliminary data.</text>
</comment>
<name>A0A811MK12_9POAL</name>
<feature type="compositionally biased region" description="Basic and acidic residues" evidence="1">
    <location>
        <begin position="14"/>
        <end position="26"/>
    </location>
</feature>
<proteinExistence type="predicted"/>
<reference evidence="2" key="1">
    <citation type="submission" date="2020-10" db="EMBL/GenBank/DDBJ databases">
        <authorList>
            <person name="Han B."/>
            <person name="Lu T."/>
            <person name="Zhao Q."/>
            <person name="Huang X."/>
            <person name="Zhao Y."/>
        </authorList>
    </citation>
    <scope>NUCLEOTIDE SEQUENCE</scope>
</reference>